<dbReference type="SUPFAM" id="SSF53649">
    <property type="entry name" value="Alkaline phosphatase-like"/>
    <property type="match status" value="1"/>
</dbReference>
<dbReference type="PIRSF" id="PIRSF004950">
    <property type="entry name" value="Mmb_sulf_HI0842"/>
    <property type="match status" value="1"/>
</dbReference>
<dbReference type="InterPro" id="IPR052701">
    <property type="entry name" value="GAG_Ulvan_Degrading_Sulfatases"/>
</dbReference>
<dbReference type="Gene3D" id="3.40.720.10">
    <property type="entry name" value="Alkaline Phosphatase, subunit A"/>
    <property type="match status" value="1"/>
</dbReference>
<feature type="domain" description="Sulfatase N-terminal" evidence="2">
    <location>
        <begin position="280"/>
        <end position="506"/>
    </location>
</feature>
<dbReference type="PANTHER" id="PTHR43751:SF3">
    <property type="entry name" value="SULFATASE N-TERMINAL DOMAIN-CONTAINING PROTEIN"/>
    <property type="match status" value="1"/>
</dbReference>
<dbReference type="InterPro" id="IPR024588">
    <property type="entry name" value="YejM_N"/>
</dbReference>
<dbReference type="Pfam" id="PF00884">
    <property type="entry name" value="Sulfatase"/>
    <property type="match status" value="1"/>
</dbReference>
<feature type="transmembrane region" description="Helical" evidence="1">
    <location>
        <begin position="53"/>
        <end position="76"/>
    </location>
</feature>
<comment type="caution">
    <text evidence="4">The sequence shown here is derived from an EMBL/GenBank/DDBJ whole genome shotgun (WGS) entry which is preliminary data.</text>
</comment>
<feature type="domain" description="Inner membrane protein YejM N-terminal" evidence="3">
    <location>
        <begin position="8"/>
        <end position="253"/>
    </location>
</feature>
<protein>
    <recommendedName>
        <fullName evidence="6">DUF3413 domain-containing protein</fullName>
    </recommendedName>
</protein>
<organism evidence="4 5">
    <name type="scientific">Basfia succiniciproducens</name>
    <dbReference type="NCBI Taxonomy" id="653940"/>
    <lineage>
        <taxon>Bacteria</taxon>
        <taxon>Pseudomonadati</taxon>
        <taxon>Pseudomonadota</taxon>
        <taxon>Gammaproteobacteria</taxon>
        <taxon>Pasteurellales</taxon>
        <taxon>Pasteurellaceae</taxon>
        <taxon>Basfia</taxon>
    </lineage>
</organism>
<keyword evidence="5" id="KW-1185">Reference proteome</keyword>
<dbReference type="EMBL" id="FMUQ01000014">
    <property type="protein sequence ID" value="SCY17781.1"/>
    <property type="molecule type" value="Genomic_DNA"/>
</dbReference>
<proteinExistence type="predicted"/>
<gene>
    <name evidence="4" type="ORF">SAMN02910354_01740</name>
</gene>
<dbReference type="Proteomes" id="UP000199588">
    <property type="component" value="Unassembled WGS sequence"/>
</dbReference>
<dbReference type="InterPro" id="IPR000917">
    <property type="entry name" value="Sulfatase_N"/>
</dbReference>
<keyword evidence="1" id="KW-0472">Membrane</keyword>
<evidence type="ECO:0000313" key="5">
    <source>
        <dbReference type="Proteomes" id="UP000199588"/>
    </source>
</evidence>
<dbReference type="InterPro" id="IPR012159">
    <property type="entry name" value="YejM-like"/>
</dbReference>
<evidence type="ECO:0000259" key="3">
    <source>
        <dbReference type="Pfam" id="PF11893"/>
    </source>
</evidence>
<evidence type="ECO:0000256" key="1">
    <source>
        <dbReference type="SAM" id="Phobius"/>
    </source>
</evidence>
<dbReference type="RefSeq" id="WP_090656180.1">
    <property type="nucleotide sequence ID" value="NZ_CP015031.1"/>
</dbReference>
<dbReference type="PANTHER" id="PTHR43751">
    <property type="entry name" value="SULFATASE"/>
    <property type="match status" value="1"/>
</dbReference>
<evidence type="ECO:0000313" key="4">
    <source>
        <dbReference type="EMBL" id="SCY17781.1"/>
    </source>
</evidence>
<accession>A0A1G5DTN4</accession>
<reference evidence="4 5" key="1">
    <citation type="submission" date="2016-10" db="EMBL/GenBank/DDBJ databases">
        <authorList>
            <person name="Varghese N."/>
            <person name="Submissions S."/>
        </authorList>
    </citation>
    <scope>NUCLEOTIDE SEQUENCE [LARGE SCALE GENOMIC DNA]</scope>
    <source>
        <strain evidence="4 5">DSM 22022</strain>
    </source>
</reference>
<feature type="transmembrane region" description="Helical" evidence="1">
    <location>
        <begin position="174"/>
        <end position="192"/>
    </location>
</feature>
<sequence length="593" mass="69282">MQFIKNGRQYREATSQKISWGHWFALFNIIWAILFGSRYAFIIDWPSTLWGKLYFFISILGHFSFIVFAGYLLIIFPLSFIIKNERTFRGLSVIVTTICLTLLLIDTEVFSRFNLHLSSVVWNLLVNPEDGELSRDWQIFFAPMPLILLVQMLYSRWSWNKLRSLERQKWMRKVGIFFVTMFVATHLIYAWADAYIYRPITMQKSNFPLSYPMTARTFLEKNGLLDKTEYAQTLEQEGRPEAFNIDYPKHKLAYMPIERKLNILLINISGMRYDSVIESKMPNLTEFAKQSAQFMNHYSTGNNSNLGLTGLFYGLNASYTDSILHNKTESELFKKLQAEHYQMGLFSANNFKDSLFRQALFQKVNLPRIKAGNQSAVKNWLIWLNKAHLDQAWFSYLDLDVLTAVQNADPKSKEEETEIYDNQLGNVDVQLQIVFEQLQERGLLDKTIVIITADHGHAFQLSDKEHIDYFGLDEIQVPMIIRWNALLNEQQSKLTSHVDLVPTLMQNVFKVENPMTDYAQGESLINISRKADWILVGNYRWNVIISPNGNQYHIDRKGQYQKYNVDYEKESSLRPPLGLFLEVFTQSRSFMAK</sequence>
<keyword evidence="1" id="KW-0812">Transmembrane</keyword>
<feature type="transmembrane region" description="Helical" evidence="1">
    <location>
        <begin position="88"/>
        <end position="105"/>
    </location>
</feature>
<feature type="transmembrane region" description="Helical" evidence="1">
    <location>
        <begin position="137"/>
        <end position="154"/>
    </location>
</feature>
<feature type="transmembrane region" description="Helical" evidence="1">
    <location>
        <begin position="20"/>
        <end position="41"/>
    </location>
</feature>
<dbReference type="Pfam" id="PF11893">
    <property type="entry name" value="DUF3413"/>
    <property type="match status" value="1"/>
</dbReference>
<evidence type="ECO:0008006" key="6">
    <source>
        <dbReference type="Google" id="ProtNLM"/>
    </source>
</evidence>
<name>A0A1G5DTN4_9PAST</name>
<keyword evidence="1" id="KW-1133">Transmembrane helix</keyword>
<dbReference type="InterPro" id="IPR017850">
    <property type="entry name" value="Alkaline_phosphatase_core_sf"/>
</dbReference>
<evidence type="ECO:0000259" key="2">
    <source>
        <dbReference type="Pfam" id="PF00884"/>
    </source>
</evidence>